<dbReference type="PANTHER" id="PTHR43334:SF1">
    <property type="entry name" value="3-HYDROXYPROPIONATE--COA LIGASE [ADP-FORMING]"/>
    <property type="match status" value="1"/>
</dbReference>
<keyword evidence="3" id="KW-0547">Nucleotide-binding</keyword>
<keyword evidence="2" id="KW-0436">Ligase</keyword>
<evidence type="ECO:0000256" key="4">
    <source>
        <dbReference type="ARBA" id="ARBA00022840"/>
    </source>
</evidence>
<dbReference type="Gene3D" id="3.30.470.20">
    <property type="entry name" value="ATP-grasp fold, B domain"/>
    <property type="match status" value="1"/>
</dbReference>
<reference evidence="6" key="1">
    <citation type="submission" date="2023-07" db="EMBL/GenBank/DDBJ databases">
        <title>Genomic Encyclopedia of Type Strains, Phase IV (KMG-IV): sequencing the most valuable type-strain genomes for metagenomic binning, comparative biology and taxonomic classification.</title>
        <authorList>
            <person name="Goeker M."/>
        </authorList>
    </citation>
    <scope>NUCLEOTIDE SEQUENCE</scope>
    <source>
        <strain evidence="6">DSM 21202</strain>
    </source>
</reference>
<evidence type="ECO:0000259" key="5">
    <source>
        <dbReference type="PROSITE" id="PS51186"/>
    </source>
</evidence>
<protein>
    <submittedName>
        <fullName evidence="6">Acetyltransferase</fullName>
    </submittedName>
</protein>
<dbReference type="CDD" id="cd04301">
    <property type="entry name" value="NAT_SF"/>
    <property type="match status" value="1"/>
</dbReference>
<proteinExistence type="predicted"/>
<evidence type="ECO:0000256" key="1">
    <source>
        <dbReference type="ARBA" id="ARBA00022532"/>
    </source>
</evidence>
<dbReference type="GO" id="GO:0016747">
    <property type="term" value="F:acyltransferase activity, transferring groups other than amino-acyl groups"/>
    <property type="evidence" value="ECO:0007669"/>
    <property type="project" value="InterPro"/>
</dbReference>
<dbReference type="Gene3D" id="3.40.630.30">
    <property type="match status" value="1"/>
</dbReference>
<dbReference type="SUPFAM" id="SSF55729">
    <property type="entry name" value="Acyl-CoA N-acyltransferases (Nat)"/>
    <property type="match status" value="1"/>
</dbReference>
<dbReference type="RefSeq" id="WP_306887163.1">
    <property type="nucleotide sequence ID" value="NZ_JAUSUL010000004.1"/>
</dbReference>
<dbReference type="PROSITE" id="PS51186">
    <property type="entry name" value="GNAT"/>
    <property type="match status" value="1"/>
</dbReference>
<keyword evidence="7" id="KW-1185">Reference proteome</keyword>
<dbReference type="InterPro" id="IPR051538">
    <property type="entry name" value="Acyl-CoA_Synth/Transferase"/>
</dbReference>
<dbReference type="PANTHER" id="PTHR43334">
    <property type="entry name" value="ACETATE--COA LIGASE [ADP-FORMING]"/>
    <property type="match status" value="1"/>
</dbReference>
<accession>A0AAE4ATG6</accession>
<dbReference type="GO" id="GO:0006099">
    <property type="term" value="P:tricarboxylic acid cycle"/>
    <property type="evidence" value="ECO:0007669"/>
    <property type="project" value="UniProtKB-KW"/>
</dbReference>
<evidence type="ECO:0000256" key="2">
    <source>
        <dbReference type="ARBA" id="ARBA00022598"/>
    </source>
</evidence>
<dbReference type="InterPro" id="IPR016181">
    <property type="entry name" value="Acyl_CoA_acyltransferase"/>
</dbReference>
<dbReference type="Gene3D" id="3.30.1490.20">
    <property type="entry name" value="ATP-grasp fold, A domain"/>
    <property type="match status" value="1"/>
</dbReference>
<dbReference type="InterPro" id="IPR013815">
    <property type="entry name" value="ATP_grasp_subdomain_1"/>
</dbReference>
<evidence type="ECO:0000313" key="6">
    <source>
        <dbReference type="EMBL" id="MDQ0317261.1"/>
    </source>
</evidence>
<feature type="domain" description="N-acetyltransferase" evidence="5">
    <location>
        <begin position="734"/>
        <end position="888"/>
    </location>
</feature>
<dbReference type="GO" id="GO:0005524">
    <property type="term" value="F:ATP binding"/>
    <property type="evidence" value="ECO:0007669"/>
    <property type="project" value="UniProtKB-KW"/>
</dbReference>
<dbReference type="Pfam" id="PF00583">
    <property type="entry name" value="Acetyltransf_1"/>
    <property type="match status" value="1"/>
</dbReference>
<dbReference type="SUPFAM" id="SSF52210">
    <property type="entry name" value="Succinyl-CoA synthetase domains"/>
    <property type="match status" value="2"/>
</dbReference>
<dbReference type="Pfam" id="PF13549">
    <property type="entry name" value="ATP-grasp_5"/>
    <property type="match status" value="1"/>
</dbReference>
<dbReference type="GO" id="GO:0016874">
    <property type="term" value="F:ligase activity"/>
    <property type="evidence" value="ECO:0007669"/>
    <property type="project" value="UniProtKB-KW"/>
</dbReference>
<evidence type="ECO:0000256" key="3">
    <source>
        <dbReference type="ARBA" id="ARBA00022741"/>
    </source>
</evidence>
<dbReference type="Gene3D" id="3.40.50.261">
    <property type="entry name" value="Succinyl-CoA synthetase domains"/>
    <property type="match status" value="2"/>
</dbReference>
<name>A0AAE4ATG6_9HYPH</name>
<gene>
    <name evidence="6" type="ORF">J2S73_003738</name>
</gene>
<keyword evidence="1" id="KW-0816">Tricarboxylic acid cycle</keyword>
<comment type="caution">
    <text evidence="6">The sequence shown here is derived from an EMBL/GenBank/DDBJ whole genome shotgun (WGS) entry which is preliminary data.</text>
</comment>
<dbReference type="EMBL" id="JAUSUL010000004">
    <property type="protein sequence ID" value="MDQ0317261.1"/>
    <property type="molecule type" value="Genomic_DNA"/>
</dbReference>
<dbReference type="Proteomes" id="UP001229244">
    <property type="component" value="Unassembled WGS sequence"/>
</dbReference>
<dbReference type="Pfam" id="PF13607">
    <property type="entry name" value="Succ_CoA_lig"/>
    <property type="match status" value="1"/>
</dbReference>
<dbReference type="InterPro" id="IPR016102">
    <property type="entry name" value="Succinyl-CoA_synth-like"/>
</dbReference>
<dbReference type="InterPro" id="IPR032875">
    <property type="entry name" value="Succ_CoA_lig_flav_dom"/>
</dbReference>
<dbReference type="AlphaFoldDB" id="A0AAE4ATG6"/>
<keyword evidence="4" id="KW-0067">ATP-binding</keyword>
<dbReference type="InterPro" id="IPR000182">
    <property type="entry name" value="GNAT_dom"/>
</dbReference>
<evidence type="ECO:0000313" key="7">
    <source>
        <dbReference type="Proteomes" id="UP001229244"/>
    </source>
</evidence>
<sequence length="903" mass="94651">MTIRNLDALLRPRSVALVGPDRLGPAHRDQLAARLSASNSLGHRWAIGIEGPCPGFEPAALGDPAASADLAIYLGGPEHAVETIAALAETGTRAVIAASASYDAWPEDTIAAALEAGRRHTLRLVGPGSLGVRVPGVGLDASLMAHSARPGDLALVARSGALVNATLAWADAHGLGLSGVVSLGQKADVDVGDLVDWFAVDGRTRAILVHIETISDPRKFMSAARAAARVKPVVVLRSGVTRDLPRPLKSLCDALAPSDRIYDAAFDRAGLVRVFDIDEVFEAAETLTRFKAPNGSRLGVVANGRSLASLAADRLAAGNGQLSVPGEETCTALAPLVRRHVAPGNPAVLEDDADPQTFASAIAAFLADRETNGVLVAAAPTAVAPVAPLVDVLIDAATAHRKQALRPKPILAVLLDLAQEDALRLSEAGVLVRGSPGAAVRSFLHLVGYARGQEQLASTPPAGPERAHPARDTAPTVIGAALSAGLSELSEPDTRTLLSSFGLDMVERVRARTPQETFEAARAMLEVASCCRIGPETERGHSTQLAVEVASAVGAERLASFILSGGATASSAPVPQAVVLEPALSSEDTTALVAGIVDDPDFGPALVLAYSGASAASAPVAAALPPLDLRLADEMLATLGLELPGDVEAPDTDRGALCLALVRLAQLAVECPDVRAVDLAPILVGGGQARVGDARVQIAPAETAPGRLGHPRLSIRPFPSEWVRNLTLRDGRVFEIRPIRPEDEPAYKAFLESIDPEDLRLRFFAPLRHIGHAMLARLTQLDYARAIAFVAHDPETGEIQGSVRLHADPDHRVGEYAILLRSDLKGQGLGWALMSLIIEYARADGLEEIVGEVLRENTTMISLCEALGFTVKRVPDDEGLVEVHLPVATTTVSFHADLRKPHS</sequence>
<organism evidence="6 7">
    <name type="scientific">Amorphus orientalis</name>
    <dbReference type="NCBI Taxonomy" id="649198"/>
    <lineage>
        <taxon>Bacteria</taxon>
        <taxon>Pseudomonadati</taxon>
        <taxon>Pseudomonadota</taxon>
        <taxon>Alphaproteobacteria</taxon>
        <taxon>Hyphomicrobiales</taxon>
        <taxon>Amorphaceae</taxon>
        <taxon>Amorphus</taxon>
    </lineage>
</organism>